<name>A0A1M6G808_9PROT</name>
<dbReference type="RefSeq" id="WP_073133505.1">
    <property type="nucleotide sequence ID" value="NZ_FQZF01000008.1"/>
</dbReference>
<feature type="domain" description="Ice-binding protein C-terminal" evidence="2">
    <location>
        <begin position="262"/>
        <end position="285"/>
    </location>
</feature>
<dbReference type="EMBL" id="FQZF01000008">
    <property type="protein sequence ID" value="SHJ06066.1"/>
    <property type="molecule type" value="Genomic_DNA"/>
</dbReference>
<dbReference type="NCBIfam" id="TIGR02595">
    <property type="entry name" value="PEP_CTERM"/>
    <property type="match status" value="1"/>
</dbReference>
<feature type="chain" id="PRO_5012206595" evidence="1">
    <location>
        <begin position="26"/>
        <end position="288"/>
    </location>
</feature>
<evidence type="ECO:0000313" key="3">
    <source>
        <dbReference type="EMBL" id="SHJ06066.1"/>
    </source>
</evidence>
<organism evidence="3 4">
    <name type="scientific">Muricoccus roseus</name>
    <dbReference type="NCBI Taxonomy" id="198092"/>
    <lineage>
        <taxon>Bacteria</taxon>
        <taxon>Pseudomonadati</taxon>
        <taxon>Pseudomonadota</taxon>
        <taxon>Alphaproteobacteria</taxon>
        <taxon>Acetobacterales</taxon>
        <taxon>Roseomonadaceae</taxon>
        <taxon>Muricoccus</taxon>
    </lineage>
</organism>
<dbReference type="STRING" id="198092.SAMN02745194_01647"/>
<dbReference type="InterPro" id="IPR049804">
    <property type="entry name" value="Choice_anch_L"/>
</dbReference>
<proteinExistence type="predicted"/>
<keyword evidence="1" id="KW-0732">Signal</keyword>
<dbReference type="OrthoDB" id="7875798at2"/>
<sequence>MRKALLSVAVAGLATLALNPSGAHALAITTTNDVGTLTSALLAPSSGINVVTSNLIGTSEQQGTYSGFNLAPSSGSSPTLTLGDGVLLTTGSANIPLTNTINNTSVNSPSPGYAPLTTLAGTNTNDSNVLEYSFTVDPGQNAVSMQFVFGTEEFPTQTVTDIFGFFVDGVNYAKFPSGELISNTPGNPTNFINNPVGAGLYGIEYNGLTRVFTVTGLLDASLATHTLAIGIADTSDSIFDSGVFLSGLKAGTATGGGGIENPVPEPATLGLFGLGLLGLAATRRRRTA</sequence>
<evidence type="ECO:0000256" key="1">
    <source>
        <dbReference type="SAM" id="SignalP"/>
    </source>
</evidence>
<evidence type="ECO:0000313" key="4">
    <source>
        <dbReference type="Proteomes" id="UP000184387"/>
    </source>
</evidence>
<dbReference type="Proteomes" id="UP000184387">
    <property type="component" value="Unassembled WGS sequence"/>
</dbReference>
<gene>
    <name evidence="3" type="ORF">SAMN02745194_01647</name>
</gene>
<evidence type="ECO:0000259" key="2">
    <source>
        <dbReference type="Pfam" id="PF07589"/>
    </source>
</evidence>
<protein>
    <submittedName>
        <fullName evidence="3">PEP-CTERM protein-sorting domain-containing protein</fullName>
    </submittedName>
</protein>
<feature type="signal peptide" evidence="1">
    <location>
        <begin position="1"/>
        <end position="25"/>
    </location>
</feature>
<dbReference type="NCBIfam" id="NF038133">
    <property type="entry name" value="choice_anch_L"/>
    <property type="match status" value="1"/>
</dbReference>
<dbReference type="AlphaFoldDB" id="A0A1M6G808"/>
<keyword evidence="4" id="KW-1185">Reference proteome</keyword>
<dbReference type="InterPro" id="IPR013424">
    <property type="entry name" value="Ice-binding_C"/>
</dbReference>
<reference evidence="3 4" key="1">
    <citation type="submission" date="2016-11" db="EMBL/GenBank/DDBJ databases">
        <authorList>
            <person name="Jaros S."/>
            <person name="Januszkiewicz K."/>
            <person name="Wedrychowicz H."/>
        </authorList>
    </citation>
    <scope>NUCLEOTIDE SEQUENCE [LARGE SCALE GENOMIC DNA]</scope>
    <source>
        <strain evidence="3 4">DSM 14916</strain>
    </source>
</reference>
<accession>A0A1M6G808</accession>
<dbReference type="Pfam" id="PF07589">
    <property type="entry name" value="PEP-CTERM"/>
    <property type="match status" value="1"/>
</dbReference>